<keyword evidence="3" id="KW-1185">Reference proteome</keyword>
<feature type="transmembrane region" description="Helical" evidence="1">
    <location>
        <begin position="229"/>
        <end position="249"/>
    </location>
</feature>
<accession>A0A172WGJ7</accession>
<dbReference type="Proteomes" id="UP000076969">
    <property type="component" value="Chromosome"/>
</dbReference>
<dbReference type="OrthoDB" id="103680at2157"/>
<dbReference type="AlphaFoldDB" id="A0A172WGJ7"/>
<dbReference type="KEGG" id="tpie:A7C91_04855"/>
<name>A0A172WGJ7_9EURY</name>
<reference evidence="3" key="1">
    <citation type="journal article" date="2016" name="Syst. Appl. Microbiol.">
        <title>Thermococcus piezophilus sp. nov., a novel hyperthermophilic and piezophilic archaeon with a broad pressure range for growth, isolated from a deepest hydrothermal vent at the Mid-Cayman Rise.</title>
        <authorList>
            <person name="Dalmasso C."/>
            <person name="Oger P."/>
            <person name="Selva G."/>
            <person name="Courtine D."/>
            <person name="L'Haridon S."/>
            <person name="Garlaschelli A."/>
            <person name="Roussel E."/>
            <person name="Miyazaki J."/>
            <person name="Reveillaud J."/>
            <person name="Jebbar M."/>
            <person name="Takai K."/>
            <person name="Maignien L."/>
            <person name="Alain K."/>
        </authorList>
    </citation>
    <scope>NUCLEOTIDE SEQUENCE [LARGE SCALE GENOMIC DNA]</scope>
    <source>
        <strain evidence="3">CDGS</strain>
    </source>
</reference>
<evidence type="ECO:0000313" key="2">
    <source>
        <dbReference type="EMBL" id="ANF22574.1"/>
    </source>
</evidence>
<protein>
    <submittedName>
        <fullName evidence="2">Uncharacterized protein</fullName>
    </submittedName>
</protein>
<evidence type="ECO:0000256" key="1">
    <source>
        <dbReference type="SAM" id="Phobius"/>
    </source>
</evidence>
<feature type="transmembrane region" description="Helical" evidence="1">
    <location>
        <begin position="345"/>
        <end position="364"/>
    </location>
</feature>
<dbReference type="EMBL" id="CP015520">
    <property type="protein sequence ID" value="ANF22574.1"/>
    <property type="molecule type" value="Genomic_DNA"/>
</dbReference>
<sequence>MKRALVLMLIILLTVPFVSGGELTYYPDQRAFQAFLSSNATYRVVGGNETWARAWAYYVDEKLSTVKERGNETLVLVGNVYNNLMIKALWPKTGLSENASLLPSVIVLNGTVLITGTEENIYMTERAFEELWSPPVESQVSFAVLLALIAIVFMLALRKDKTYAGSFYALTLSLFVLWYLTAQIPRMSEVFLQDFLQGLKFAVGGSPDSPLGAILGGFFMVVRPIEENLVFAHWILILLLISFSFYIAPKRARELGFIVFGLSFASPMFRNYLHHLDGTTLGLAFFLITLAIISNIHFSPNKVKAFIQTLILSTFTLLTLAINPYLAAIPLLFVMVFPKRRLRNYAYLLMTGVGLALLYVYFGLPSGVPRHMNPNGWRYLVRFLLNTALAILVIVYAVIYREKSTKMRGQTPFLMMMAAIYIPLALFIPELLPYCFIILSSLVARIIYILTLQT</sequence>
<evidence type="ECO:0000313" key="3">
    <source>
        <dbReference type="Proteomes" id="UP000076969"/>
    </source>
</evidence>
<organism evidence="2 3">
    <name type="scientific">Thermococcus piezophilus</name>
    <dbReference type="NCBI Taxonomy" id="1712654"/>
    <lineage>
        <taxon>Archaea</taxon>
        <taxon>Methanobacteriati</taxon>
        <taxon>Methanobacteriota</taxon>
        <taxon>Thermococci</taxon>
        <taxon>Thermococcales</taxon>
        <taxon>Thermococcaceae</taxon>
        <taxon>Thermococcus</taxon>
    </lineage>
</organism>
<keyword evidence="1" id="KW-1133">Transmembrane helix</keyword>
<feature type="transmembrane region" description="Helical" evidence="1">
    <location>
        <begin position="164"/>
        <end position="181"/>
    </location>
</feature>
<proteinExistence type="predicted"/>
<feature type="transmembrane region" description="Helical" evidence="1">
    <location>
        <begin position="280"/>
        <end position="298"/>
    </location>
</feature>
<keyword evidence="1" id="KW-0472">Membrane</keyword>
<feature type="transmembrane region" description="Helical" evidence="1">
    <location>
        <begin position="379"/>
        <end position="399"/>
    </location>
</feature>
<dbReference type="RefSeq" id="WP_068665400.1">
    <property type="nucleotide sequence ID" value="NZ_CP015520.1"/>
</dbReference>
<feature type="transmembrane region" description="Helical" evidence="1">
    <location>
        <begin position="140"/>
        <end position="157"/>
    </location>
</feature>
<gene>
    <name evidence="2" type="ORF">A7C91_04855</name>
</gene>
<dbReference type="GeneID" id="28495499"/>
<feature type="transmembrane region" description="Helical" evidence="1">
    <location>
        <begin position="310"/>
        <end position="333"/>
    </location>
</feature>
<keyword evidence="1" id="KW-0812">Transmembrane</keyword>